<dbReference type="AlphaFoldDB" id="A0A645BP77"/>
<sequence length="324" mass="36509">MTLNDISKKAGVSVATVCRVSKNFPGVKASTRKKVLSILRAAGYHADSLPGQELFSAKKSIEILICPLREQHEPIALSYYTTVLEGIRSVLTPDNFDLKININFLVESGTRKHFRANSDGIILVGFPEVSLIDQLENGSIPYVIQSNNPASNWTELVSVDKYQESFQLVEKLAGEGIRRFGLLIPKIDYNVLNGLVSGLRFLGLELEESNVAISDDTDLPSFIVPIQKLLETPVLPEAMICINNAVLQLYQEMLKRHRPGENERMRYVFFSDCPDKYSCKAIRIQTDSFQEGVLSAEWLMNKIKSNRVKDNYRISVPMNYVFQD</sequence>
<dbReference type="GO" id="GO:0000976">
    <property type="term" value="F:transcription cis-regulatory region binding"/>
    <property type="evidence" value="ECO:0007669"/>
    <property type="project" value="TreeGrafter"/>
</dbReference>
<name>A0A645BP77_9ZZZZ</name>
<keyword evidence="1" id="KW-0805">Transcription regulation</keyword>
<dbReference type="InterPro" id="IPR010982">
    <property type="entry name" value="Lambda_DNA-bd_dom_sf"/>
</dbReference>
<reference evidence="5" key="1">
    <citation type="submission" date="2019-08" db="EMBL/GenBank/DDBJ databases">
        <authorList>
            <person name="Kucharzyk K."/>
            <person name="Murdoch R.W."/>
            <person name="Higgins S."/>
            <person name="Loffler F."/>
        </authorList>
    </citation>
    <scope>NUCLEOTIDE SEQUENCE</scope>
</reference>
<dbReference type="SUPFAM" id="SSF47413">
    <property type="entry name" value="lambda repressor-like DNA-binding domains"/>
    <property type="match status" value="1"/>
</dbReference>
<dbReference type="SUPFAM" id="SSF53822">
    <property type="entry name" value="Periplasmic binding protein-like I"/>
    <property type="match status" value="1"/>
</dbReference>
<dbReference type="PROSITE" id="PS50932">
    <property type="entry name" value="HTH_LACI_2"/>
    <property type="match status" value="1"/>
</dbReference>
<gene>
    <name evidence="5" type="ORF">SDC9_113963</name>
</gene>
<evidence type="ECO:0000256" key="1">
    <source>
        <dbReference type="ARBA" id="ARBA00023015"/>
    </source>
</evidence>
<dbReference type="EMBL" id="VSSQ01021452">
    <property type="protein sequence ID" value="MPM67047.1"/>
    <property type="molecule type" value="Genomic_DNA"/>
</dbReference>
<evidence type="ECO:0000259" key="4">
    <source>
        <dbReference type="PROSITE" id="PS50932"/>
    </source>
</evidence>
<dbReference type="CDD" id="cd01392">
    <property type="entry name" value="HTH_LacI"/>
    <property type="match status" value="1"/>
</dbReference>
<feature type="domain" description="HTH lacI-type" evidence="4">
    <location>
        <begin position="1"/>
        <end position="51"/>
    </location>
</feature>
<dbReference type="PANTHER" id="PTHR30146">
    <property type="entry name" value="LACI-RELATED TRANSCRIPTIONAL REPRESSOR"/>
    <property type="match status" value="1"/>
</dbReference>
<dbReference type="GO" id="GO:0003700">
    <property type="term" value="F:DNA-binding transcription factor activity"/>
    <property type="evidence" value="ECO:0007669"/>
    <property type="project" value="TreeGrafter"/>
</dbReference>
<evidence type="ECO:0000256" key="3">
    <source>
        <dbReference type="ARBA" id="ARBA00023163"/>
    </source>
</evidence>
<dbReference type="Gene3D" id="3.40.50.2300">
    <property type="match status" value="2"/>
</dbReference>
<dbReference type="Pfam" id="PF00356">
    <property type="entry name" value="LacI"/>
    <property type="match status" value="1"/>
</dbReference>
<dbReference type="Gene3D" id="1.10.260.40">
    <property type="entry name" value="lambda repressor-like DNA-binding domains"/>
    <property type="match status" value="1"/>
</dbReference>
<dbReference type="SMART" id="SM00354">
    <property type="entry name" value="HTH_LACI"/>
    <property type="match status" value="1"/>
</dbReference>
<keyword evidence="3" id="KW-0804">Transcription</keyword>
<keyword evidence="2" id="KW-0238">DNA-binding</keyword>
<organism evidence="5">
    <name type="scientific">bioreactor metagenome</name>
    <dbReference type="NCBI Taxonomy" id="1076179"/>
    <lineage>
        <taxon>unclassified sequences</taxon>
        <taxon>metagenomes</taxon>
        <taxon>ecological metagenomes</taxon>
    </lineage>
</organism>
<proteinExistence type="predicted"/>
<protein>
    <recommendedName>
        <fullName evidence="4">HTH lacI-type domain-containing protein</fullName>
    </recommendedName>
</protein>
<dbReference type="InterPro" id="IPR000843">
    <property type="entry name" value="HTH_LacI"/>
</dbReference>
<dbReference type="InterPro" id="IPR028082">
    <property type="entry name" value="Peripla_BP_I"/>
</dbReference>
<dbReference type="PANTHER" id="PTHR30146:SF24">
    <property type="entry name" value="XYLOSE OPERON REGULATORY PROTEIN"/>
    <property type="match status" value="1"/>
</dbReference>
<comment type="caution">
    <text evidence="5">The sequence shown here is derived from an EMBL/GenBank/DDBJ whole genome shotgun (WGS) entry which is preliminary data.</text>
</comment>
<accession>A0A645BP77</accession>
<evidence type="ECO:0000256" key="2">
    <source>
        <dbReference type="ARBA" id="ARBA00023125"/>
    </source>
</evidence>
<evidence type="ECO:0000313" key="5">
    <source>
        <dbReference type="EMBL" id="MPM67047.1"/>
    </source>
</evidence>